<keyword evidence="3" id="KW-0805">Transcription regulation</keyword>
<evidence type="ECO:0000256" key="7">
    <source>
        <dbReference type="SAM" id="MobiDB-lite"/>
    </source>
</evidence>
<dbReference type="EMBL" id="JADFTS010000005">
    <property type="protein sequence ID" value="KAF9605205.1"/>
    <property type="molecule type" value="Genomic_DNA"/>
</dbReference>
<dbReference type="GO" id="GO:0042393">
    <property type="term" value="F:histone binding"/>
    <property type="evidence" value="ECO:0007669"/>
    <property type="project" value="TreeGrafter"/>
</dbReference>
<comment type="caution">
    <text evidence="9">The sequence shown here is derived from an EMBL/GenBank/DDBJ whole genome shotgun (WGS) entry which is preliminary data.</text>
</comment>
<reference evidence="9 10" key="1">
    <citation type="submission" date="2020-10" db="EMBL/GenBank/DDBJ databases">
        <title>The Coptis chinensis genome and diversification of protoberbering-type alkaloids.</title>
        <authorList>
            <person name="Wang B."/>
            <person name="Shu S."/>
            <person name="Song C."/>
            <person name="Liu Y."/>
        </authorList>
    </citation>
    <scope>NUCLEOTIDE SEQUENCE [LARGE SCALE GENOMIC DNA]</scope>
    <source>
        <strain evidence="9">HL-2020</strain>
        <tissue evidence="9">Leaf</tissue>
    </source>
</reference>
<feature type="region of interest" description="Disordered" evidence="7">
    <location>
        <begin position="1"/>
        <end position="79"/>
    </location>
</feature>
<dbReference type="Gene3D" id="1.10.10.60">
    <property type="entry name" value="Homeodomain-like"/>
    <property type="match status" value="1"/>
</dbReference>
<dbReference type="GO" id="GO:2000779">
    <property type="term" value="P:regulation of double-strand break repair"/>
    <property type="evidence" value="ECO:0007669"/>
    <property type="project" value="TreeGrafter"/>
</dbReference>
<protein>
    <recommendedName>
        <fullName evidence="8">DEK-C domain-containing protein</fullName>
    </recommendedName>
</protein>
<evidence type="ECO:0000256" key="2">
    <source>
        <dbReference type="ARBA" id="ARBA00022853"/>
    </source>
</evidence>
<dbReference type="AlphaFoldDB" id="A0A835HSQ0"/>
<feature type="compositionally biased region" description="Basic and acidic residues" evidence="7">
    <location>
        <begin position="439"/>
        <end position="458"/>
    </location>
</feature>
<feature type="compositionally biased region" description="Basic and acidic residues" evidence="7">
    <location>
        <begin position="273"/>
        <end position="291"/>
    </location>
</feature>
<dbReference type="Pfam" id="PF08766">
    <property type="entry name" value="DEK_C"/>
    <property type="match status" value="1"/>
</dbReference>
<comment type="subcellular location">
    <subcellularLocation>
        <location evidence="1">Nucleus</location>
        <location evidence="1">Nucleolus</location>
    </subcellularLocation>
</comment>
<evidence type="ECO:0000313" key="10">
    <source>
        <dbReference type="Proteomes" id="UP000631114"/>
    </source>
</evidence>
<feature type="region of interest" description="Disordered" evidence="7">
    <location>
        <begin position="238"/>
        <end position="458"/>
    </location>
</feature>
<dbReference type="PANTHER" id="PTHR13468">
    <property type="entry name" value="DEK PROTEIN"/>
    <property type="match status" value="1"/>
</dbReference>
<evidence type="ECO:0000259" key="8">
    <source>
        <dbReference type="PROSITE" id="PS51998"/>
    </source>
</evidence>
<dbReference type="InterPro" id="IPR014876">
    <property type="entry name" value="DEK_C"/>
</dbReference>
<dbReference type="SUPFAM" id="SSF109715">
    <property type="entry name" value="DEK C-terminal domain"/>
    <property type="match status" value="1"/>
</dbReference>
<dbReference type="GO" id="GO:0006325">
    <property type="term" value="P:chromatin organization"/>
    <property type="evidence" value="ECO:0007669"/>
    <property type="project" value="UniProtKB-KW"/>
</dbReference>
<dbReference type="InterPro" id="IPR044198">
    <property type="entry name" value="DEK"/>
</dbReference>
<feature type="compositionally biased region" description="Polar residues" evidence="7">
    <location>
        <begin position="419"/>
        <end position="431"/>
    </location>
</feature>
<keyword evidence="2" id="KW-0156">Chromatin regulator</keyword>
<dbReference type="OrthoDB" id="370884at2759"/>
<keyword evidence="6" id="KW-0539">Nucleus</keyword>
<feature type="compositionally biased region" description="Basic and acidic residues" evidence="7">
    <location>
        <begin position="1"/>
        <end position="12"/>
    </location>
</feature>
<dbReference type="GO" id="GO:0003677">
    <property type="term" value="F:DNA binding"/>
    <property type="evidence" value="ECO:0007669"/>
    <property type="project" value="UniProtKB-KW"/>
</dbReference>
<evidence type="ECO:0000256" key="1">
    <source>
        <dbReference type="ARBA" id="ARBA00004604"/>
    </source>
</evidence>
<accession>A0A835HSQ0</accession>
<evidence type="ECO:0000313" key="9">
    <source>
        <dbReference type="EMBL" id="KAF9605205.1"/>
    </source>
</evidence>
<dbReference type="PROSITE" id="PS51998">
    <property type="entry name" value="DEK_C"/>
    <property type="match status" value="1"/>
</dbReference>
<feature type="region of interest" description="Disordered" evidence="7">
    <location>
        <begin position="505"/>
        <end position="537"/>
    </location>
</feature>
<feature type="domain" description="DEK-C" evidence="8">
    <location>
        <begin position="451"/>
        <end position="506"/>
    </location>
</feature>
<feature type="compositionally biased region" description="Basic and acidic residues" evidence="7">
    <location>
        <begin position="349"/>
        <end position="372"/>
    </location>
</feature>
<feature type="compositionally biased region" description="Acidic residues" evidence="7">
    <location>
        <begin position="509"/>
        <end position="537"/>
    </location>
</feature>
<gene>
    <name evidence="9" type="ORF">IFM89_014318</name>
</gene>
<evidence type="ECO:0000256" key="3">
    <source>
        <dbReference type="ARBA" id="ARBA00023015"/>
    </source>
</evidence>
<dbReference type="GO" id="GO:0005730">
    <property type="term" value="C:nucleolus"/>
    <property type="evidence" value="ECO:0007669"/>
    <property type="project" value="UniProtKB-SubCell"/>
</dbReference>
<name>A0A835HSQ0_9MAGN</name>
<dbReference type="PANTHER" id="PTHR13468:SF1">
    <property type="entry name" value="PROTEIN DEK"/>
    <property type="match status" value="1"/>
</dbReference>
<feature type="compositionally biased region" description="Basic and acidic residues" evidence="7">
    <location>
        <begin position="300"/>
        <end position="320"/>
    </location>
</feature>
<sequence length="537" mass="59988">MATETLEVKIPEIEPEEEEFKEASEVFEEKEVVIEEEEEEEGKKRKRGGGSSSTPVSRPSRERKVVERYSAPSSDKVSATKGVEIHKGRGTQLKDIPNGNVDVGENADNASIDTGVVDLVIRLNREDFIGGRVAFKLSKRKSDENLQVLHTILFGKRTKTHSLKRNIHQFSGFVWEENEEKQRAKLREKLDKYVKEKLLDLCDMLDIPVAKSTTKKDELLGKLLEFLESPHATTEVSLADKEQKIKKRKRKTISGSGTASKDKSSGLAKKQKQIPEAKKIKKDSVKAKEKPEEDDEAESADIKLCSDDDDDALKMHKQESGEEEESSEEEDKVKEVTEMQKSSGKKSVKRDSEAKFKTEKGTPTKREKDPKSVKVPAKSTKSPLKSVPNKGAATDGKVSGSNTTSKASIRKKQGEIENKSQTSRPDLSGNKNTKKKQRSKLEGKISGKEEEPSRDEMHAAVSDILKEVDFNTATLSDILRQLEKRFGMTLMHRKSEVKGIIEEVINSMSDEEDDGDEAEEDNGEANNVSEEEAGEDN</sequence>
<keyword evidence="5" id="KW-0804">Transcription</keyword>
<evidence type="ECO:0000256" key="5">
    <source>
        <dbReference type="ARBA" id="ARBA00023163"/>
    </source>
</evidence>
<organism evidence="9 10">
    <name type="scientific">Coptis chinensis</name>
    <dbReference type="NCBI Taxonomy" id="261450"/>
    <lineage>
        <taxon>Eukaryota</taxon>
        <taxon>Viridiplantae</taxon>
        <taxon>Streptophyta</taxon>
        <taxon>Embryophyta</taxon>
        <taxon>Tracheophyta</taxon>
        <taxon>Spermatophyta</taxon>
        <taxon>Magnoliopsida</taxon>
        <taxon>Ranunculales</taxon>
        <taxon>Ranunculaceae</taxon>
        <taxon>Coptidoideae</taxon>
        <taxon>Coptis</taxon>
    </lineage>
</organism>
<dbReference type="Proteomes" id="UP000631114">
    <property type="component" value="Unassembled WGS sequence"/>
</dbReference>
<keyword evidence="10" id="KW-1185">Reference proteome</keyword>
<feature type="compositionally biased region" description="Basic and acidic residues" evidence="7">
    <location>
        <begin position="21"/>
        <end position="33"/>
    </location>
</feature>
<evidence type="ECO:0000256" key="4">
    <source>
        <dbReference type="ARBA" id="ARBA00023125"/>
    </source>
</evidence>
<evidence type="ECO:0000256" key="6">
    <source>
        <dbReference type="ARBA" id="ARBA00023242"/>
    </source>
</evidence>
<dbReference type="FunFam" id="1.10.10.60:FF:000220">
    <property type="entry name" value="DEK domain-containing chromatin associated protein"/>
    <property type="match status" value="1"/>
</dbReference>
<proteinExistence type="predicted"/>
<feature type="compositionally biased region" description="Acidic residues" evidence="7">
    <location>
        <begin position="321"/>
        <end position="330"/>
    </location>
</feature>
<keyword evidence="4" id="KW-0238">DNA-binding</keyword>